<organism evidence="10 11">
    <name type="scientific">Mycobacterium gordonae</name>
    <dbReference type="NCBI Taxonomy" id="1778"/>
    <lineage>
        <taxon>Bacteria</taxon>
        <taxon>Bacillati</taxon>
        <taxon>Actinomycetota</taxon>
        <taxon>Actinomycetes</taxon>
        <taxon>Mycobacteriales</taxon>
        <taxon>Mycobacteriaceae</taxon>
        <taxon>Mycobacterium</taxon>
    </lineage>
</organism>
<dbReference type="InterPro" id="IPR052161">
    <property type="entry name" value="Mycobact_Acyl-CoA_DH"/>
</dbReference>
<dbReference type="Gene3D" id="1.20.140.10">
    <property type="entry name" value="Butyryl-CoA Dehydrogenase, subunit A, domain 3"/>
    <property type="match status" value="1"/>
</dbReference>
<evidence type="ECO:0000259" key="8">
    <source>
        <dbReference type="Pfam" id="PF02770"/>
    </source>
</evidence>
<sequence length="400" mass="43685">MSVFGDRPSEAQLAEFRERVSAHIAEHAPAIEAREGHRAPVTAEQEAVLRSWFAGLYEAGLVGADWPVEYGGRADHHPLHDRIVSEEILRARAPRPVDQVNLAAHVLLHFGSEEQKQRLLPPIRSSEHVWCQLLSEPDAGSDIAGVRSRGVRQDDGGWLIDGQKTWITDGHWADMGLALIRTDPASSRHHGLSVFTVPLAADGVDVRPIRTIGDAIEVNEVFLTGVRLGADSLIGEVGQGWSIIMAGLDFERFGIGGNVILLELLIDDLVVIARHAHVDGVPALESADIRQQVAELAVEVEVAKAFIDDHVERLTSGDEQPGDGSIAKLSFAETYHRVSAYGAELAASATVVGDAHDGVRQAKERLRECWLWSRAYTISGGSSEMMRNILAKRRLLLPSR</sequence>
<comment type="cofactor">
    <cofactor evidence="1 6">
        <name>FAD</name>
        <dbReference type="ChEBI" id="CHEBI:57692"/>
    </cofactor>
</comment>
<dbReference type="Gene3D" id="2.40.110.10">
    <property type="entry name" value="Butyryl-CoA Dehydrogenase, subunit A, domain 2"/>
    <property type="match status" value="1"/>
</dbReference>
<gene>
    <name evidence="10" type="ORF">AO501_33445</name>
</gene>
<dbReference type="Proteomes" id="UP000051677">
    <property type="component" value="Unassembled WGS sequence"/>
</dbReference>
<dbReference type="InterPro" id="IPR046373">
    <property type="entry name" value="Acyl-CoA_Oxase/DH_mid-dom_sf"/>
</dbReference>
<dbReference type="GO" id="GO:0050660">
    <property type="term" value="F:flavin adenine dinucleotide binding"/>
    <property type="evidence" value="ECO:0007669"/>
    <property type="project" value="InterPro"/>
</dbReference>
<feature type="domain" description="Acyl-CoA dehydrogenase/oxidase C-terminal" evidence="7">
    <location>
        <begin position="238"/>
        <end position="393"/>
    </location>
</feature>
<dbReference type="RefSeq" id="WP_055579604.1">
    <property type="nucleotide sequence ID" value="NZ_LKTM01000310.1"/>
</dbReference>
<dbReference type="AlphaFoldDB" id="A0A0Q2UB45"/>
<evidence type="ECO:0000313" key="10">
    <source>
        <dbReference type="EMBL" id="KQH77688.1"/>
    </source>
</evidence>
<dbReference type="PANTHER" id="PTHR43292">
    <property type="entry name" value="ACYL-COA DEHYDROGENASE"/>
    <property type="match status" value="1"/>
</dbReference>
<feature type="domain" description="Acyl-CoA dehydrogenase/oxidase N-terminal" evidence="9">
    <location>
        <begin position="15"/>
        <end position="126"/>
    </location>
</feature>
<dbReference type="SUPFAM" id="SSF47203">
    <property type="entry name" value="Acyl-CoA dehydrogenase C-terminal domain-like"/>
    <property type="match status" value="1"/>
</dbReference>
<evidence type="ECO:0000256" key="3">
    <source>
        <dbReference type="ARBA" id="ARBA00022630"/>
    </source>
</evidence>
<accession>A0A0Q2UB45</accession>
<evidence type="ECO:0000256" key="1">
    <source>
        <dbReference type="ARBA" id="ARBA00001974"/>
    </source>
</evidence>
<dbReference type="InterPro" id="IPR009100">
    <property type="entry name" value="AcylCoA_DH/oxidase_NM_dom_sf"/>
</dbReference>
<protein>
    <submittedName>
        <fullName evidence="10">Acyl-CoA dehydrogenase</fullName>
    </submittedName>
</protein>
<evidence type="ECO:0000259" key="9">
    <source>
        <dbReference type="Pfam" id="PF02771"/>
    </source>
</evidence>
<evidence type="ECO:0000259" key="7">
    <source>
        <dbReference type="Pfam" id="PF00441"/>
    </source>
</evidence>
<dbReference type="Pfam" id="PF00441">
    <property type="entry name" value="Acyl-CoA_dh_1"/>
    <property type="match status" value="1"/>
</dbReference>
<keyword evidence="3 6" id="KW-0285">Flavoprotein</keyword>
<keyword evidence="5 6" id="KW-0560">Oxidoreductase</keyword>
<evidence type="ECO:0000256" key="2">
    <source>
        <dbReference type="ARBA" id="ARBA00009347"/>
    </source>
</evidence>
<dbReference type="InterPro" id="IPR013786">
    <property type="entry name" value="AcylCoA_DH/ox_N"/>
</dbReference>
<dbReference type="Gene3D" id="1.10.540.10">
    <property type="entry name" value="Acyl-CoA dehydrogenase/oxidase, N-terminal domain"/>
    <property type="match status" value="1"/>
</dbReference>
<dbReference type="PANTHER" id="PTHR43292:SF3">
    <property type="entry name" value="ACYL-COA DEHYDROGENASE FADE29"/>
    <property type="match status" value="1"/>
</dbReference>
<keyword evidence="4 6" id="KW-0274">FAD</keyword>
<dbReference type="InterPro" id="IPR009075">
    <property type="entry name" value="AcylCo_DH/oxidase_C"/>
</dbReference>
<dbReference type="InterPro" id="IPR037069">
    <property type="entry name" value="AcylCoA_DH/ox_N_sf"/>
</dbReference>
<evidence type="ECO:0000313" key="11">
    <source>
        <dbReference type="Proteomes" id="UP000051677"/>
    </source>
</evidence>
<proteinExistence type="inferred from homology"/>
<dbReference type="Pfam" id="PF02770">
    <property type="entry name" value="Acyl-CoA_dh_M"/>
    <property type="match status" value="1"/>
</dbReference>
<comment type="similarity">
    <text evidence="2 6">Belongs to the acyl-CoA dehydrogenase family.</text>
</comment>
<dbReference type="EMBL" id="LKTM01000310">
    <property type="protein sequence ID" value="KQH77688.1"/>
    <property type="molecule type" value="Genomic_DNA"/>
</dbReference>
<evidence type="ECO:0000256" key="5">
    <source>
        <dbReference type="ARBA" id="ARBA00023002"/>
    </source>
</evidence>
<feature type="domain" description="Acyl-CoA oxidase/dehydrogenase middle" evidence="8">
    <location>
        <begin position="131"/>
        <end position="213"/>
    </location>
</feature>
<dbReference type="Pfam" id="PF02771">
    <property type="entry name" value="Acyl-CoA_dh_N"/>
    <property type="match status" value="1"/>
</dbReference>
<reference evidence="10 11" key="1">
    <citation type="submission" date="2015-10" db="EMBL/GenBank/DDBJ databases">
        <title>Mycobacterium gordonae draft genome assembly.</title>
        <authorList>
            <person name="Ustinova V."/>
            <person name="Smirnova T."/>
            <person name="Blagodatskikh K."/>
            <person name="Varlamov D."/>
            <person name="Larionova E."/>
            <person name="Chernousova L."/>
        </authorList>
    </citation>
    <scope>NUCLEOTIDE SEQUENCE [LARGE SCALE GENOMIC DNA]</scope>
    <source>
        <strain evidence="10 11">CTRI 14-8773</strain>
    </source>
</reference>
<dbReference type="OrthoDB" id="5179760at2"/>
<dbReference type="InterPro" id="IPR006091">
    <property type="entry name" value="Acyl-CoA_Oxase/DH_mid-dom"/>
</dbReference>
<comment type="caution">
    <text evidence="10">The sequence shown here is derived from an EMBL/GenBank/DDBJ whole genome shotgun (WGS) entry which is preliminary data.</text>
</comment>
<dbReference type="InterPro" id="IPR036250">
    <property type="entry name" value="AcylCo_DH-like_C"/>
</dbReference>
<dbReference type="GO" id="GO:0005886">
    <property type="term" value="C:plasma membrane"/>
    <property type="evidence" value="ECO:0007669"/>
    <property type="project" value="TreeGrafter"/>
</dbReference>
<dbReference type="GO" id="GO:0016627">
    <property type="term" value="F:oxidoreductase activity, acting on the CH-CH group of donors"/>
    <property type="evidence" value="ECO:0007669"/>
    <property type="project" value="InterPro"/>
</dbReference>
<evidence type="ECO:0000256" key="4">
    <source>
        <dbReference type="ARBA" id="ARBA00022827"/>
    </source>
</evidence>
<name>A0A0Q2UB45_MYCGO</name>
<dbReference type="SUPFAM" id="SSF56645">
    <property type="entry name" value="Acyl-CoA dehydrogenase NM domain-like"/>
    <property type="match status" value="1"/>
</dbReference>
<evidence type="ECO:0000256" key="6">
    <source>
        <dbReference type="RuleBase" id="RU362125"/>
    </source>
</evidence>